<accession>A0A1G6AFC2</accession>
<keyword evidence="6" id="KW-0804">Transcription</keyword>
<dbReference type="AlphaFoldDB" id="A0A1G6AFC2"/>
<keyword evidence="3" id="KW-0902">Two-component regulatory system</keyword>
<dbReference type="InterPro" id="IPR036388">
    <property type="entry name" value="WH-like_DNA-bd_sf"/>
</dbReference>
<evidence type="ECO:0000256" key="7">
    <source>
        <dbReference type="ARBA" id="ARBA00024867"/>
    </source>
</evidence>
<dbReference type="Gene3D" id="6.10.250.690">
    <property type="match status" value="1"/>
</dbReference>
<proteinExistence type="predicted"/>
<dbReference type="Pfam" id="PF00486">
    <property type="entry name" value="Trans_reg_C"/>
    <property type="match status" value="1"/>
</dbReference>
<evidence type="ECO:0000256" key="3">
    <source>
        <dbReference type="ARBA" id="ARBA00023012"/>
    </source>
</evidence>
<dbReference type="SUPFAM" id="SSF52172">
    <property type="entry name" value="CheY-like"/>
    <property type="match status" value="1"/>
</dbReference>
<dbReference type="GO" id="GO:0006355">
    <property type="term" value="P:regulation of DNA-templated transcription"/>
    <property type="evidence" value="ECO:0007669"/>
    <property type="project" value="InterPro"/>
</dbReference>
<dbReference type="InterPro" id="IPR016032">
    <property type="entry name" value="Sig_transdc_resp-reg_C-effctor"/>
</dbReference>
<dbReference type="SMART" id="SM00862">
    <property type="entry name" value="Trans_reg_C"/>
    <property type="match status" value="1"/>
</dbReference>
<dbReference type="InterPro" id="IPR039420">
    <property type="entry name" value="WalR-like"/>
</dbReference>
<dbReference type="PROSITE" id="PS50110">
    <property type="entry name" value="RESPONSE_REGULATORY"/>
    <property type="match status" value="1"/>
</dbReference>
<dbReference type="RefSeq" id="WP_090171880.1">
    <property type="nucleotide sequence ID" value="NZ_FMXR01000005.1"/>
</dbReference>
<dbReference type="STRING" id="1732.SAMN02910417_00518"/>
<dbReference type="PROSITE" id="PS51755">
    <property type="entry name" value="OMPR_PHOB"/>
    <property type="match status" value="1"/>
</dbReference>
<evidence type="ECO:0000256" key="2">
    <source>
        <dbReference type="ARBA" id="ARBA00022553"/>
    </source>
</evidence>
<dbReference type="Proteomes" id="UP000199228">
    <property type="component" value="Unassembled WGS sequence"/>
</dbReference>
<evidence type="ECO:0000259" key="11">
    <source>
        <dbReference type="PROSITE" id="PS51755"/>
    </source>
</evidence>
<feature type="domain" description="OmpR/PhoB-type" evidence="11">
    <location>
        <begin position="124"/>
        <end position="224"/>
    </location>
</feature>
<keyword evidence="5 9" id="KW-0238">DNA-binding</keyword>
<evidence type="ECO:0000256" key="8">
    <source>
        <dbReference type="PROSITE-ProRule" id="PRU00169"/>
    </source>
</evidence>
<dbReference type="OrthoDB" id="9790442at2"/>
<reference evidence="12 13" key="1">
    <citation type="submission" date="2016-10" db="EMBL/GenBank/DDBJ databases">
        <authorList>
            <person name="de Groot N.N."/>
        </authorList>
    </citation>
    <scope>NUCLEOTIDE SEQUENCE [LARGE SCALE GENOMIC DNA]</scope>
    <source>
        <strain evidence="12 13">DSM 3217</strain>
    </source>
</reference>
<dbReference type="CDD" id="cd00383">
    <property type="entry name" value="trans_reg_C"/>
    <property type="match status" value="1"/>
</dbReference>
<sequence>MKILLIEDEKRMAKAVSQLLSEEGYEVDCYREGVSGGQALNSGIYDAAVIDVMLPGKDGFSVVREARRNGIVTPLMLLTAKSDVSDKVVGLDSGADDYMTKPFLVEEFMARVRALCRRGLKSVDGLMKVGDLMLNVGTGVLSCTSSQQEIRLGEKEFHIMQCFMANPGRIISKDQLALKVWGYDNEAEYNNVEVYMSFTRKKMKFLNTMTKIKTVRGMGYMLEGVADGN</sequence>
<dbReference type="GO" id="GO:0032993">
    <property type="term" value="C:protein-DNA complex"/>
    <property type="evidence" value="ECO:0007669"/>
    <property type="project" value="TreeGrafter"/>
</dbReference>
<keyword evidence="2 8" id="KW-0597">Phosphoprotein</keyword>
<feature type="modified residue" description="4-aspartylphosphate" evidence="8">
    <location>
        <position position="51"/>
    </location>
</feature>
<keyword evidence="4" id="KW-0805">Transcription regulation</keyword>
<dbReference type="InterPro" id="IPR001789">
    <property type="entry name" value="Sig_transdc_resp-reg_receiver"/>
</dbReference>
<organism evidence="12 13">
    <name type="scientific">Eubacterium oxidoreducens</name>
    <dbReference type="NCBI Taxonomy" id="1732"/>
    <lineage>
        <taxon>Bacteria</taxon>
        <taxon>Bacillati</taxon>
        <taxon>Bacillota</taxon>
        <taxon>Clostridia</taxon>
        <taxon>Eubacteriales</taxon>
        <taxon>Eubacteriaceae</taxon>
        <taxon>Eubacterium</taxon>
    </lineage>
</organism>
<dbReference type="Gene3D" id="1.10.10.10">
    <property type="entry name" value="Winged helix-like DNA-binding domain superfamily/Winged helix DNA-binding domain"/>
    <property type="match status" value="1"/>
</dbReference>
<comment type="function">
    <text evidence="7">May play the central regulatory role in sporulation. It may be an element of the effector pathway responsible for the activation of sporulation genes in response to nutritional stress. Spo0A may act in concert with spo0H (a sigma factor) to control the expression of some genes that are critical to the sporulation process.</text>
</comment>
<evidence type="ECO:0000256" key="1">
    <source>
        <dbReference type="ARBA" id="ARBA00018672"/>
    </source>
</evidence>
<feature type="domain" description="Response regulatory" evidence="10">
    <location>
        <begin position="2"/>
        <end position="116"/>
    </location>
</feature>
<feature type="DNA-binding region" description="OmpR/PhoB-type" evidence="9">
    <location>
        <begin position="124"/>
        <end position="224"/>
    </location>
</feature>
<evidence type="ECO:0000313" key="13">
    <source>
        <dbReference type="Proteomes" id="UP000199228"/>
    </source>
</evidence>
<dbReference type="GO" id="GO:0005829">
    <property type="term" value="C:cytosol"/>
    <property type="evidence" value="ECO:0007669"/>
    <property type="project" value="TreeGrafter"/>
</dbReference>
<dbReference type="PANTHER" id="PTHR48111">
    <property type="entry name" value="REGULATOR OF RPOS"/>
    <property type="match status" value="1"/>
</dbReference>
<dbReference type="SUPFAM" id="SSF46894">
    <property type="entry name" value="C-terminal effector domain of the bipartite response regulators"/>
    <property type="match status" value="1"/>
</dbReference>
<dbReference type="GO" id="GO:0000156">
    <property type="term" value="F:phosphorelay response regulator activity"/>
    <property type="evidence" value="ECO:0007669"/>
    <property type="project" value="TreeGrafter"/>
</dbReference>
<evidence type="ECO:0000313" key="12">
    <source>
        <dbReference type="EMBL" id="SDB07114.1"/>
    </source>
</evidence>
<dbReference type="PANTHER" id="PTHR48111:SF1">
    <property type="entry name" value="TWO-COMPONENT RESPONSE REGULATOR ORR33"/>
    <property type="match status" value="1"/>
</dbReference>
<keyword evidence="13" id="KW-1185">Reference proteome</keyword>
<dbReference type="SMART" id="SM00448">
    <property type="entry name" value="REC"/>
    <property type="match status" value="1"/>
</dbReference>
<protein>
    <recommendedName>
        <fullName evidence="1">Stage 0 sporulation protein A homolog</fullName>
    </recommendedName>
</protein>
<dbReference type="InterPro" id="IPR011006">
    <property type="entry name" value="CheY-like_superfamily"/>
</dbReference>
<evidence type="ECO:0000259" key="10">
    <source>
        <dbReference type="PROSITE" id="PS50110"/>
    </source>
</evidence>
<gene>
    <name evidence="12" type="ORF">SAMN02910417_00518</name>
</gene>
<evidence type="ECO:0000256" key="6">
    <source>
        <dbReference type="ARBA" id="ARBA00023163"/>
    </source>
</evidence>
<evidence type="ECO:0000256" key="9">
    <source>
        <dbReference type="PROSITE-ProRule" id="PRU01091"/>
    </source>
</evidence>
<evidence type="ECO:0000256" key="4">
    <source>
        <dbReference type="ARBA" id="ARBA00023015"/>
    </source>
</evidence>
<evidence type="ECO:0000256" key="5">
    <source>
        <dbReference type="ARBA" id="ARBA00023125"/>
    </source>
</evidence>
<dbReference type="Gene3D" id="3.40.50.2300">
    <property type="match status" value="1"/>
</dbReference>
<dbReference type="Pfam" id="PF00072">
    <property type="entry name" value="Response_reg"/>
    <property type="match status" value="1"/>
</dbReference>
<name>A0A1G6AFC2_EUBOX</name>
<dbReference type="EMBL" id="FMXR01000005">
    <property type="protein sequence ID" value="SDB07114.1"/>
    <property type="molecule type" value="Genomic_DNA"/>
</dbReference>
<dbReference type="GO" id="GO:0000976">
    <property type="term" value="F:transcription cis-regulatory region binding"/>
    <property type="evidence" value="ECO:0007669"/>
    <property type="project" value="TreeGrafter"/>
</dbReference>
<dbReference type="InterPro" id="IPR001867">
    <property type="entry name" value="OmpR/PhoB-type_DNA-bd"/>
</dbReference>